<dbReference type="STRING" id="1817772.A2527_14015"/>
<proteinExistence type="predicted"/>
<sequence length="210" mass="22853">MAAFELVQNSQVLASFLNGKRDCTQNHLGEVMNRLKSLGLVLVALFLFSGPAQAEFFSIGVDAPVAFAFNDSDTHKTDGMPSGYMLSAKLPILVGFGVENYSVPMQADFDLSVDVNFYDLFYTLPIPFINLTFGYGFGSLEYKCTYQNICDSFDKANASQAIGQIGIPIALLFDLHVGYRKINATLKENQTGTSTDWAATATSVGISFGF</sequence>
<name>A0A1F6G4K7_9PROT</name>
<dbReference type="Proteomes" id="UP000178449">
    <property type="component" value="Unassembled WGS sequence"/>
</dbReference>
<organism evidence="1 2">
    <name type="scientific">Candidatus Lambdaproteobacteria bacterium RIFOXYD2_FULL_50_16</name>
    <dbReference type="NCBI Taxonomy" id="1817772"/>
    <lineage>
        <taxon>Bacteria</taxon>
        <taxon>Pseudomonadati</taxon>
        <taxon>Pseudomonadota</taxon>
        <taxon>Candidatus Lambdaproteobacteria</taxon>
    </lineage>
</organism>
<dbReference type="AlphaFoldDB" id="A0A1F6G4K7"/>
<evidence type="ECO:0000313" key="1">
    <source>
        <dbReference type="EMBL" id="OGG93048.1"/>
    </source>
</evidence>
<comment type="caution">
    <text evidence="1">The sequence shown here is derived from an EMBL/GenBank/DDBJ whole genome shotgun (WGS) entry which is preliminary data.</text>
</comment>
<evidence type="ECO:0008006" key="3">
    <source>
        <dbReference type="Google" id="ProtNLM"/>
    </source>
</evidence>
<dbReference type="EMBL" id="MFNE01000053">
    <property type="protein sequence ID" value="OGG93048.1"/>
    <property type="molecule type" value="Genomic_DNA"/>
</dbReference>
<reference evidence="1 2" key="1">
    <citation type="journal article" date="2016" name="Nat. Commun.">
        <title>Thousands of microbial genomes shed light on interconnected biogeochemical processes in an aquifer system.</title>
        <authorList>
            <person name="Anantharaman K."/>
            <person name="Brown C.T."/>
            <person name="Hug L.A."/>
            <person name="Sharon I."/>
            <person name="Castelle C.J."/>
            <person name="Probst A.J."/>
            <person name="Thomas B.C."/>
            <person name="Singh A."/>
            <person name="Wilkins M.J."/>
            <person name="Karaoz U."/>
            <person name="Brodie E.L."/>
            <person name="Williams K.H."/>
            <person name="Hubbard S.S."/>
            <person name="Banfield J.F."/>
        </authorList>
    </citation>
    <scope>NUCLEOTIDE SEQUENCE [LARGE SCALE GENOMIC DNA]</scope>
</reference>
<evidence type="ECO:0000313" key="2">
    <source>
        <dbReference type="Proteomes" id="UP000178449"/>
    </source>
</evidence>
<gene>
    <name evidence="1" type="ORF">A2527_14015</name>
</gene>
<accession>A0A1F6G4K7</accession>
<protein>
    <recommendedName>
        <fullName evidence="3">Outer membrane protein beta-barrel domain-containing protein</fullName>
    </recommendedName>
</protein>